<dbReference type="EMBL" id="KB822721">
    <property type="protein sequence ID" value="ETN39361.1"/>
    <property type="molecule type" value="Genomic_DNA"/>
</dbReference>
<proteinExistence type="predicted"/>
<name>W2RS84_CYPE1</name>
<dbReference type="RefSeq" id="XP_008718146.1">
    <property type="nucleotide sequence ID" value="XM_008719924.1"/>
</dbReference>
<dbReference type="AlphaFoldDB" id="W2RS84"/>
<accession>W2RS84</accession>
<organism evidence="2 3">
    <name type="scientific">Cyphellophora europaea (strain CBS 101466)</name>
    <name type="common">Phialophora europaea</name>
    <dbReference type="NCBI Taxonomy" id="1220924"/>
    <lineage>
        <taxon>Eukaryota</taxon>
        <taxon>Fungi</taxon>
        <taxon>Dikarya</taxon>
        <taxon>Ascomycota</taxon>
        <taxon>Pezizomycotina</taxon>
        <taxon>Eurotiomycetes</taxon>
        <taxon>Chaetothyriomycetidae</taxon>
        <taxon>Chaetothyriales</taxon>
        <taxon>Cyphellophoraceae</taxon>
        <taxon>Cyphellophora</taxon>
    </lineage>
</organism>
<dbReference type="HOGENOM" id="CLU_090046_0_0_1"/>
<dbReference type="OrthoDB" id="4160156at2759"/>
<dbReference type="VEuPathDB" id="FungiDB:HMPREF1541_05584"/>
<dbReference type="Proteomes" id="UP000030752">
    <property type="component" value="Unassembled WGS sequence"/>
</dbReference>
<dbReference type="InParanoid" id="W2RS84"/>
<gene>
    <name evidence="2" type="ORF">HMPREF1541_05584</name>
</gene>
<dbReference type="eggNOG" id="ENOG502TISG">
    <property type="taxonomic scope" value="Eukaryota"/>
</dbReference>
<protein>
    <recommendedName>
        <fullName evidence="4">Roadblock/LAMTOR2 domain-containing protein</fullName>
    </recommendedName>
</protein>
<evidence type="ECO:0000256" key="1">
    <source>
        <dbReference type="SAM" id="MobiDB-lite"/>
    </source>
</evidence>
<evidence type="ECO:0000313" key="2">
    <source>
        <dbReference type="EMBL" id="ETN39361.1"/>
    </source>
</evidence>
<feature type="region of interest" description="Disordered" evidence="1">
    <location>
        <begin position="100"/>
        <end position="151"/>
    </location>
</feature>
<dbReference type="GeneID" id="19972923"/>
<feature type="compositionally biased region" description="Polar residues" evidence="1">
    <location>
        <begin position="111"/>
        <end position="122"/>
    </location>
</feature>
<reference evidence="2 3" key="1">
    <citation type="submission" date="2013-03" db="EMBL/GenBank/DDBJ databases">
        <title>The Genome Sequence of Phialophora europaea CBS 101466.</title>
        <authorList>
            <consortium name="The Broad Institute Genomics Platform"/>
            <person name="Cuomo C."/>
            <person name="de Hoog S."/>
            <person name="Gorbushina A."/>
            <person name="Walker B."/>
            <person name="Young S.K."/>
            <person name="Zeng Q."/>
            <person name="Gargeya S."/>
            <person name="Fitzgerald M."/>
            <person name="Haas B."/>
            <person name="Abouelleil A."/>
            <person name="Allen A.W."/>
            <person name="Alvarado L."/>
            <person name="Arachchi H.M."/>
            <person name="Berlin A.M."/>
            <person name="Chapman S.B."/>
            <person name="Gainer-Dewar J."/>
            <person name="Goldberg J."/>
            <person name="Griggs A."/>
            <person name="Gujja S."/>
            <person name="Hansen M."/>
            <person name="Howarth C."/>
            <person name="Imamovic A."/>
            <person name="Ireland A."/>
            <person name="Larimer J."/>
            <person name="McCowan C."/>
            <person name="Murphy C."/>
            <person name="Pearson M."/>
            <person name="Poon T.W."/>
            <person name="Priest M."/>
            <person name="Roberts A."/>
            <person name="Saif S."/>
            <person name="Shea T."/>
            <person name="Sisk P."/>
            <person name="Sykes S."/>
            <person name="Wortman J."/>
            <person name="Nusbaum C."/>
            <person name="Birren B."/>
        </authorList>
    </citation>
    <scope>NUCLEOTIDE SEQUENCE [LARGE SCALE GENOMIC DNA]</scope>
    <source>
        <strain evidence="2 3">CBS 101466</strain>
    </source>
</reference>
<dbReference type="STRING" id="1220924.W2RS84"/>
<evidence type="ECO:0000313" key="3">
    <source>
        <dbReference type="Proteomes" id="UP000030752"/>
    </source>
</evidence>
<keyword evidence="3" id="KW-1185">Reference proteome</keyword>
<evidence type="ECO:0008006" key="4">
    <source>
        <dbReference type="Google" id="ProtNLM"/>
    </source>
</evidence>
<sequence>MTQVSLLDSKKLSDLLQQALAWRDAVSSLMVSATNGAVLAYAFRDGTPTMKEIRSLSTTTTTAYTVASEDVLVFEAQLSRALSVLAPIADHILLAVQGPDRRRKPREDGITNASAINGSNAQGDGEQEQVAERADTMDNGQEQDSTREDLEYVSEELSAILRAELRGMRWPEDI</sequence>